<organism evidence="1">
    <name type="scientific">viral metagenome</name>
    <dbReference type="NCBI Taxonomy" id="1070528"/>
    <lineage>
        <taxon>unclassified sequences</taxon>
        <taxon>metagenomes</taxon>
        <taxon>organismal metagenomes</taxon>
    </lineage>
</organism>
<accession>A0A6C0EKW7</accession>
<name>A0A6C0EKW7_9ZZZZ</name>
<reference evidence="1" key="1">
    <citation type="journal article" date="2020" name="Nature">
        <title>Giant virus diversity and host interactions through global metagenomics.</title>
        <authorList>
            <person name="Schulz F."/>
            <person name="Roux S."/>
            <person name="Paez-Espino D."/>
            <person name="Jungbluth S."/>
            <person name="Walsh D.A."/>
            <person name="Denef V.J."/>
            <person name="McMahon K.D."/>
            <person name="Konstantinidis K.T."/>
            <person name="Eloe-Fadrosh E.A."/>
            <person name="Kyrpides N.C."/>
            <person name="Woyke T."/>
        </authorList>
    </citation>
    <scope>NUCLEOTIDE SEQUENCE</scope>
    <source>
        <strain evidence="1">GVMAG-M-3300009068-24</strain>
    </source>
</reference>
<dbReference type="EMBL" id="MN738882">
    <property type="protein sequence ID" value="QHT29806.1"/>
    <property type="molecule type" value="Genomic_DNA"/>
</dbReference>
<evidence type="ECO:0000313" key="1">
    <source>
        <dbReference type="EMBL" id="QHT29806.1"/>
    </source>
</evidence>
<sequence length="117" mass="13741">MSEFTTVITRDDLRKKYEEALQAKEEQERDFVERAVDDIQYGVLQANERGETNYKRMFMCHECKKREVIEEIRDRVANIFVDSVVTLQEHKSMAYLTSSYLIIVVQWDHDASSAGNT</sequence>
<dbReference type="AlphaFoldDB" id="A0A6C0EKW7"/>
<proteinExistence type="predicted"/>
<protein>
    <submittedName>
        <fullName evidence="1">Uncharacterized protein</fullName>
    </submittedName>
</protein>